<dbReference type="Gene3D" id="1.20.144.10">
    <property type="entry name" value="Phosphatidic acid phosphatase type 2/haloperoxidase"/>
    <property type="match status" value="1"/>
</dbReference>
<protein>
    <recommendedName>
        <fullName evidence="2">Phosphatidic acid phosphatase type 2/haloperoxidase domain-containing protein</fullName>
    </recommendedName>
</protein>
<keyword evidence="4" id="KW-1185">Reference proteome</keyword>
<dbReference type="EMBL" id="PPSL01000002">
    <property type="protein sequence ID" value="PQJ11542.1"/>
    <property type="molecule type" value="Genomic_DNA"/>
</dbReference>
<name>A0A2S7SX86_9BACT</name>
<comment type="caution">
    <text evidence="3">The sequence shown here is derived from an EMBL/GenBank/DDBJ whole genome shotgun (WGS) entry which is preliminary data.</text>
</comment>
<dbReference type="PANTHER" id="PTHR14969:SF13">
    <property type="entry name" value="AT30094P"/>
    <property type="match status" value="1"/>
</dbReference>
<dbReference type="SMART" id="SM00014">
    <property type="entry name" value="acidPPc"/>
    <property type="match status" value="1"/>
</dbReference>
<feature type="transmembrane region" description="Helical" evidence="1">
    <location>
        <begin position="12"/>
        <end position="31"/>
    </location>
</feature>
<feature type="transmembrane region" description="Helical" evidence="1">
    <location>
        <begin position="163"/>
        <end position="181"/>
    </location>
</feature>
<feature type="transmembrane region" description="Helical" evidence="1">
    <location>
        <begin position="51"/>
        <end position="74"/>
    </location>
</feature>
<feature type="domain" description="Phosphatidic acid phosphatase type 2/haloperoxidase" evidence="2">
    <location>
        <begin position="82"/>
        <end position="202"/>
    </location>
</feature>
<dbReference type="RefSeq" id="WP_133162536.1">
    <property type="nucleotide sequence ID" value="NZ_PPSL01000002.1"/>
</dbReference>
<dbReference type="InterPro" id="IPR000326">
    <property type="entry name" value="PAP2/HPO"/>
</dbReference>
<evidence type="ECO:0000313" key="4">
    <source>
        <dbReference type="Proteomes" id="UP000239872"/>
    </source>
</evidence>
<feature type="transmembrane region" description="Helical" evidence="1">
    <location>
        <begin position="138"/>
        <end position="156"/>
    </location>
</feature>
<keyword evidence="1" id="KW-0472">Membrane</keyword>
<evidence type="ECO:0000313" key="3">
    <source>
        <dbReference type="EMBL" id="PQJ11542.1"/>
    </source>
</evidence>
<accession>A0A2S7SX86</accession>
<dbReference type="Pfam" id="PF01569">
    <property type="entry name" value="PAP2"/>
    <property type="match status" value="1"/>
</dbReference>
<proteinExistence type="predicted"/>
<feature type="transmembrane region" description="Helical" evidence="1">
    <location>
        <begin position="187"/>
        <end position="205"/>
    </location>
</feature>
<dbReference type="SUPFAM" id="SSF48317">
    <property type="entry name" value="Acid phosphatase/Vanadium-dependent haloperoxidase"/>
    <property type="match status" value="1"/>
</dbReference>
<dbReference type="PANTHER" id="PTHR14969">
    <property type="entry name" value="SPHINGOSINE-1-PHOSPHATE PHOSPHOHYDROLASE"/>
    <property type="match status" value="1"/>
</dbReference>
<gene>
    <name evidence="3" type="ORF">CJD36_007005</name>
</gene>
<organism evidence="3 4">
    <name type="scientific">Flavipsychrobacter stenotrophus</name>
    <dbReference type="NCBI Taxonomy" id="2077091"/>
    <lineage>
        <taxon>Bacteria</taxon>
        <taxon>Pseudomonadati</taxon>
        <taxon>Bacteroidota</taxon>
        <taxon>Chitinophagia</taxon>
        <taxon>Chitinophagales</taxon>
        <taxon>Chitinophagaceae</taxon>
        <taxon>Flavipsychrobacter</taxon>
    </lineage>
</organism>
<dbReference type="Proteomes" id="UP000239872">
    <property type="component" value="Unassembled WGS sequence"/>
</dbReference>
<dbReference type="CDD" id="cd01610">
    <property type="entry name" value="PAP2_like"/>
    <property type="match status" value="1"/>
</dbReference>
<sequence>MQNKFRIIYRPWFHLPALLWVIVGAVLLLTFSKRELFAAVNGSYTPFLDKIMFPVTHLGQPEVIIPTLLILIALPRFRNWWYILTAIACNITPLLTQQIMKQIFYHPRPLKFYQHADWIHFIKSDWPELTGNNSFPSGHSQGAFSFFCFLTLLLPARYRMAGSVFFLLALSVCYSRMYLAAHFFEDVYTGSIIGVITTTLIYSFMMRYRSRLGAEQL</sequence>
<evidence type="ECO:0000259" key="2">
    <source>
        <dbReference type="SMART" id="SM00014"/>
    </source>
</evidence>
<keyword evidence="1" id="KW-0812">Transmembrane</keyword>
<keyword evidence="1" id="KW-1133">Transmembrane helix</keyword>
<evidence type="ECO:0000256" key="1">
    <source>
        <dbReference type="SAM" id="Phobius"/>
    </source>
</evidence>
<feature type="transmembrane region" description="Helical" evidence="1">
    <location>
        <begin position="81"/>
        <end position="100"/>
    </location>
</feature>
<reference evidence="3 4" key="1">
    <citation type="submission" date="2018-01" db="EMBL/GenBank/DDBJ databases">
        <title>A novel member of the phylum Bacteroidetes isolated from glacier ice.</title>
        <authorList>
            <person name="Liu Q."/>
            <person name="Xin Y.-H."/>
        </authorList>
    </citation>
    <scope>NUCLEOTIDE SEQUENCE [LARGE SCALE GENOMIC DNA]</scope>
    <source>
        <strain evidence="3 4">RB1R16</strain>
    </source>
</reference>
<dbReference type="InterPro" id="IPR036938">
    <property type="entry name" value="PAP2/HPO_sf"/>
</dbReference>
<dbReference type="AlphaFoldDB" id="A0A2S7SX86"/>
<dbReference type="OrthoDB" id="9773582at2"/>